<dbReference type="EMBL" id="LR783825">
    <property type="protein sequence ID" value="CAB3229810.1"/>
    <property type="molecule type" value="mRNA"/>
</dbReference>
<evidence type="ECO:0000256" key="4">
    <source>
        <dbReference type="ARBA" id="ARBA00022454"/>
    </source>
</evidence>
<dbReference type="InterPro" id="IPR052011">
    <property type="entry name" value="CENP-NAC/CAD_complex"/>
</dbReference>
<dbReference type="InterPro" id="IPR007902">
    <property type="entry name" value="Chl4/mis15/CENP-N"/>
</dbReference>
<dbReference type="GO" id="GO:0034080">
    <property type="term" value="P:CENP-A containing chromatin assembly"/>
    <property type="evidence" value="ECO:0007669"/>
    <property type="project" value="InterPro"/>
</dbReference>
<keyword evidence="4" id="KW-0158">Chromosome</keyword>
<keyword evidence="6" id="KW-0137">Centromere</keyword>
<sequence>MVSENLSRILKQVPKLELMTILSKWGKIPTWKINDNRQKHDIIKQVCHIAQGAKITVEDVYRLDLLVTMNKKARKLWKAYEMKNSDGTTKLSDTDFEASTFEKRLQQQIAVTLACSVVVLEHNHAIWGRLSSPSSSRPIYFIHFPLSSFVLVAKPSSRLFATLTKELKQVLGYNEIHPLNLESLHPESLAQILLHNRNKNNNYTYDKKYYCPKLRAADENLGDAYDERINVCHSMSRRRNRELVNQQFGKDAAPVLSKLEITTVTKFRGRRFIPNLPHDVTIHCQTTLKGPNVIEGLRTVAQQNLTSSRLPRFLTNVSNTGKQFLKITEQMSTGNRSSA</sequence>
<dbReference type="PANTHER" id="PTHR46790">
    <property type="entry name" value="CENTROMERE PROTEIN N"/>
    <property type="match status" value="1"/>
</dbReference>
<keyword evidence="5" id="KW-0539">Nucleus</keyword>
<gene>
    <name evidence="7" type="primary">Cenpn</name>
</gene>
<dbReference type="AlphaFoldDB" id="A0A6F9D8F0"/>
<evidence type="ECO:0000256" key="5">
    <source>
        <dbReference type="ARBA" id="ARBA00023242"/>
    </source>
</evidence>
<comment type="subcellular location">
    <subcellularLocation>
        <location evidence="2">Chromosome</location>
        <location evidence="2">Centromere</location>
    </subcellularLocation>
    <subcellularLocation>
        <location evidence="1">Nucleus</location>
    </subcellularLocation>
</comment>
<evidence type="ECO:0000313" key="7">
    <source>
        <dbReference type="EMBL" id="CAB3229810.1"/>
    </source>
</evidence>
<name>A0A6F9D8F0_9ASCI</name>
<dbReference type="GO" id="GO:0005654">
    <property type="term" value="C:nucleoplasm"/>
    <property type="evidence" value="ECO:0007669"/>
    <property type="project" value="TreeGrafter"/>
</dbReference>
<evidence type="ECO:0000256" key="1">
    <source>
        <dbReference type="ARBA" id="ARBA00004123"/>
    </source>
</evidence>
<evidence type="ECO:0000256" key="6">
    <source>
        <dbReference type="ARBA" id="ARBA00023328"/>
    </source>
</evidence>
<evidence type="ECO:0000256" key="3">
    <source>
        <dbReference type="ARBA" id="ARBA00005566"/>
    </source>
</evidence>
<dbReference type="PANTHER" id="PTHR46790:SF1">
    <property type="entry name" value="CENTROMERE PROTEIN N"/>
    <property type="match status" value="1"/>
</dbReference>
<accession>A0A6F9D8F0</accession>
<proteinExistence type="evidence at transcript level"/>
<evidence type="ECO:0000256" key="2">
    <source>
        <dbReference type="ARBA" id="ARBA00004584"/>
    </source>
</evidence>
<reference evidence="7" key="1">
    <citation type="submission" date="2020-04" db="EMBL/GenBank/DDBJ databases">
        <authorList>
            <person name="Neveu A P."/>
        </authorList>
    </citation>
    <scope>NUCLEOTIDE SEQUENCE</scope>
    <source>
        <tissue evidence="7">Whole embryo</tissue>
    </source>
</reference>
<dbReference type="Pfam" id="PF05238">
    <property type="entry name" value="CENP-N"/>
    <property type="match status" value="1"/>
</dbReference>
<comment type="similarity">
    <text evidence="3">Belongs to the CENP-N/CHL4 family.</text>
</comment>
<dbReference type="GO" id="GO:0007059">
    <property type="term" value="P:chromosome segregation"/>
    <property type="evidence" value="ECO:0007669"/>
    <property type="project" value="InterPro"/>
</dbReference>
<protein>
    <submittedName>
        <fullName evidence="7">Centromere protein N-like</fullName>
    </submittedName>
</protein>
<dbReference type="GO" id="GO:0000775">
    <property type="term" value="C:chromosome, centromeric region"/>
    <property type="evidence" value="ECO:0007669"/>
    <property type="project" value="UniProtKB-SubCell"/>
</dbReference>
<organism evidence="7">
    <name type="scientific">Phallusia mammillata</name>
    <dbReference type="NCBI Taxonomy" id="59560"/>
    <lineage>
        <taxon>Eukaryota</taxon>
        <taxon>Metazoa</taxon>
        <taxon>Chordata</taxon>
        <taxon>Tunicata</taxon>
        <taxon>Ascidiacea</taxon>
        <taxon>Phlebobranchia</taxon>
        <taxon>Ascidiidae</taxon>
        <taxon>Phallusia</taxon>
    </lineage>
</organism>